<evidence type="ECO:0000313" key="14">
    <source>
        <dbReference type="Proteomes" id="UP000440367"/>
    </source>
</evidence>
<dbReference type="EMBL" id="QXFX01004428">
    <property type="protein sequence ID" value="KAE9064106.1"/>
    <property type="molecule type" value="Genomic_DNA"/>
</dbReference>
<evidence type="ECO:0000313" key="16">
    <source>
        <dbReference type="Proteomes" id="UP000441208"/>
    </source>
</evidence>
<dbReference type="Proteomes" id="UP000440732">
    <property type="component" value="Unassembled WGS sequence"/>
</dbReference>
<evidence type="ECO:0000313" key="5">
    <source>
        <dbReference type="EMBL" id="KAE9065006.1"/>
    </source>
</evidence>
<evidence type="ECO:0000313" key="7">
    <source>
        <dbReference type="EMBL" id="KAE9166404.1"/>
    </source>
</evidence>
<dbReference type="Gene3D" id="3.30.530.20">
    <property type="match status" value="1"/>
</dbReference>
<dbReference type="Proteomes" id="UP000441208">
    <property type="component" value="Unassembled WGS sequence"/>
</dbReference>
<sequence>MENRAVEYPPMPLNLSPEDERSIEKIADRLVAETLRANEEFAAQGHVADPSCWKTIKEKDHLVAYLDIAKSRCSNRERLWSEDTVVVASSPQNPTLYPTSDRDLQDLLRGGPLNTFDDSDSDDDSRSLHHDEFTKFGAKGGSDMSVLEKFRPDDVPIVFSSGVLPGTVEDMAFSFLADTDERSRMRFNTNKDFVVEDMRILAKIHGPTRDNPFQFLGVKWCSHTSGRAASLVVKPRDYLVIESTGMALDSNGERFSYLLNHSIEMNEVPTFRGFGQLRTIFSACHIIRPHKNPHSDGEFIEVFARGFLMIGGSFSIRMSATQCADSFLQMPRSLEESYLKKLAWLMHDKLRWSSSSSNASDSNTNTNTNSFSSNGSSRSMVEKSSVCSCCHAKISLRLGGFLERSSSCSLCRQTACYKCTVKKLLPVEGSRGRHMKKKEMEFCLNCYLRAKRLPAWHVAAATLAKHSA</sequence>
<dbReference type="EMBL" id="QXGA01005943">
    <property type="protein sequence ID" value="KAE9065006.1"/>
    <property type="molecule type" value="Genomic_DNA"/>
</dbReference>
<dbReference type="EMBL" id="QXGC01004525">
    <property type="protein sequence ID" value="KAE9168974.1"/>
    <property type="molecule type" value="Genomic_DNA"/>
</dbReference>
<dbReference type="EMBL" id="QXGD01005373">
    <property type="protein sequence ID" value="KAE9166404.1"/>
    <property type="molecule type" value="Genomic_DNA"/>
</dbReference>
<evidence type="ECO:0008006" key="20">
    <source>
        <dbReference type="Google" id="ProtNLM"/>
    </source>
</evidence>
<dbReference type="Proteomes" id="UP000460718">
    <property type="component" value="Unassembled WGS sequence"/>
</dbReference>
<proteinExistence type="predicted"/>
<evidence type="ECO:0000313" key="18">
    <source>
        <dbReference type="Proteomes" id="UP000476176"/>
    </source>
</evidence>
<dbReference type="Proteomes" id="UP000440367">
    <property type="component" value="Unassembled WGS sequence"/>
</dbReference>
<evidence type="ECO:0000313" key="15">
    <source>
        <dbReference type="Proteomes" id="UP000440732"/>
    </source>
</evidence>
<evidence type="ECO:0000313" key="17">
    <source>
        <dbReference type="Proteomes" id="UP000460718"/>
    </source>
</evidence>
<evidence type="ECO:0000313" key="6">
    <source>
        <dbReference type="EMBL" id="KAE9074878.1"/>
    </source>
</evidence>
<evidence type="ECO:0000313" key="10">
    <source>
        <dbReference type="EMBL" id="KAE9266217.1"/>
    </source>
</evidence>
<dbReference type="EMBL" id="QXGE01005960">
    <property type="protein sequence ID" value="KAE9266217.1"/>
    <property type="molecule type" value="Genomic_DNA"/>
</dbReference>
<evidence type="ECO:0000256" key="1">
    <source>
        <dbReference type="SAM" id="MobiDB-lite"/>
    </source>
</evidence>
<gene>
    <name evidence="10" type="ORF">PF001_g30571</name>
    <name evidence="7" type="ORF">PF002_g31124</name>
    <name evidence="9" type="ORF">PF004_g28337</name>
    <name evidence="8" type="ORF">PF005_g29031</name>
    <name evidence="5" type="ORF">PF006_g30555</name>
    <name evidence="6" type="ORF">PF007_g25231</name>
    <name evidence="2" type="ORF">PF009_g29516</name>
    <name evidence="4" type="ORF">PF010_g28741</name>
    <name evidence="3" type="ORF">PF011_g30080</name>
</gene>
<dbReference type="Proteomes" id="UP000437068">
    <property type="component" value="Unassembled WGS sequence"/>
</dbReference>
<dbReference type="SUPFAM" id="SSF55961">
    <property type="entry name" value="Bet v1-like"/>
    <property type="match status" value="1"/>
</dbReference>
<dbReference type="Proteomes" id="UP000476176">
    <property type="component" value="Unassembled WGS sequence"/>
</dbReference>
<evidence type="ECO:0000313" key="9">
    <source>
        <dbReference type="EMBL" id="KAE9168974.1"/>
    </source>
</evidence>
<evidence type="ECO:0000313" key="12">
    <source>
        <dbReference type="Proteomes" id="UP000433483"/>
    </source>
</evidence>
<organism evidence="5 15">
    <name type="scientific">Phytophthora fragariae</name>
    <dbReference type="NCBI Taxonomy" id="53985"/>
    <lineage>
        <taxon>Eukaryota</taxon>
        <taxon>Sar</taxon>
        <taxon>Stramenopiles</taxon>
        <taxon>Oomycota</taxon>
        <taxon>Peronosporomycetes</taxon>
        <taxon>Peronosporales</taxon>
        <taxon>Peronosporaceae</taxon>
        <taxon>Phytophthora</taxon>
    </lineage>
</organism>
<dbReference type="PANTHER" id="PTHR13510">
    <property type="entry name" value="FYVE-FINGER-CONTAINING RAB5 EFFECTOR PROTEIN RABENOSYN-5-RELATED"/>
    <property type="match status" value="1"/>
</dbReference>
<dbReference type="InterPro" id="IPR023393">
    <property type="entry name" value="START-like_dom_sf"/>
</dbReference>
<dbReference type="Proteomes" id="UP000429523">
    <property type="component" value="Unassembled WGS sequence"/>
</dbReference>
<dbReference type="InterPro" id="IPR052727">
    <property type="entry name" value="Rab4/Rab5_effector"/>
</dbReference>
<dbReference type="EMBL" id="QXFW01005975">
    <property type="protein sequence ID" value="KAE8960472.1"/>
    <property type="molecule type" value="Genomic_DNA"/>
</dbReference>
<evidence type="ECO:0000313" key="11">
    <source>
        <dbReference type="Proteomes" id="UP000429523"/>
    </source>
</evidence>
<dbReference type="Proteomes" id="UP000488956">
    <property type="component" value="Unassembled WGS sequence"/>
</dbReference>
<evidence type="ECO:0000313" key="8">
    <source>
        <dbReference type="EMBL" id="KAE9166841.1"/>
    </source>
</evidence>
<evidence type="ECO:0000313" key="4">
    <source>
        <dbReference type="EMBL" id="KAE9064106.1"/>
    </source>
</evidence>
<comment type="caution">
    <text evidence="5">The sequence shown here is derived from an EMBL/GenBank/DDBJ whole genome shotgun (WGS) entry which is preliminary data.</text>
</comment>
<feature type="region of interest" description="Disordered" evidence="1">
    <location>
        <begin position="355"/>
        <end position="376"/>
    </location>
</feature>
<dbReference type="EMBL" id="QXGB01004282">
    <property type="protein sequence ID" value="KAE9166841.1"/>
    <property type="molecule type" value="Genomic_DNA"/>
</dbReference>
<dbReference type="EMBL" id="QXFZ01002668">
    <property type="protein sequence ID" value="KAE9074878.1"/>
    <property type="molecule type" value="Genomic_DNA"/>
</dbReference>
<dbReference type="Proteomes" id="UP000433483">
    <property type="component" value="Unassembled WGS sequence"/>
</dbReference>
<name>A0A6A3PYA0_9STRA</name>
<reference evidence="11 12" key="1">
    <citation type="submission" date="2018-08" db="EMBL/GenBank/DDBJ databases">
        <title>Genomic investigation of the strawberry pathogen Phytophthora fragariae indicates pathogenicity is determined by transcriptional variation in three key races.</title>
        <authorList>
            <person name="Adams T.M."/>
            <person name="Armitage A.D."/>
            <person name="Sobczyk M.K."/>
            <person name="Bates H.J."/>
            <person name="Dunwell J.M."/>
            <person name="Nellist C.F."/>
            <person name="Harrison R.J."/>
        </authorList>
    </citation>
    <scope>NUCLEOTIDE SEQUENCE [LARGE SCALE GENOMIC DNA]</scope>
    <source>
        <strain evidence="10 13">A4</strain>
        <strain evidence="7 14">BC-1</strain>
        <strain evidence="9 18">BC-23</strain>
        <strain evidence="8 12">NOV-27</strain>
        <strain evidence="5 15">NOV-5</strain>
        <strain evidence="6 16">NOV-71</strain>
        <strain evidence="2 11">NOV-9</strain>
        <strain evidence="4 19">ONT-3</strain>
        <strain evidence="3 17">SCRP245</strain>
    </source>
</reference>
<dbReference type="OrthoDB" id="162483at2759"/>
<keyword evidence="12" id="KW-1185">Reference proteome</keyword>
<dbReference type="AlphaFoldDB" id="A0A6A3PYA0"/>
<protein>
    <recommendedName>
        <fullName evidence="20">FYVE-type domain-containing protein</fullName>
    </recommendedName>
</protein>
<dbReference type="PANTHER" id="PTHR13510:SF44">
    <property type="entry name" value="RABENOSYN-5"/>
    <property type="match status" value="1"/>
</dbReference>
<evidence type="ECO:0000313" key="2">
    <source>
        <dbReference type="EMBL" id="KAE8920187.1"/>
    </source>
</evidence>
<dbReference type="EMBL" id="QXGF01004174">
    <property type="protein sequence ID" value="KAE8920187.1"/>
    <property type="molecule type" value="Genomic_DNA"/>
</dbReference>
<evidence type="ECO:0000313" key="13">
    <source>
        <dbReference type="Proteomes" id="UP000437068"/>
    </source>
</evidence>
<evidence type="ECO:0000313" key="3">
    <source>
        <dbReference type="EMBL" id="KAE8960472.1"/>
    </source>
</evidence>
<evidence type="ECO:0000313" key="19">
    <source>
        <dbReference type="Proteomes" id="UP000488956"/>
    </source>
</evidence>
<accession>A0A6A3PYA0</accession>